<dbReference type="OrthoDB" id="9796518at2"/>
<dbReference type="Proteomes" id="UP000316304">
    <property type="component" value="Unassembled WGS sequence"/>
</dbReference>
<feature type="compositionally biased region" description="Basic and acidic residues" evidence="1">
    <location>
        <begin position="126"/>
        <end position="150"/>
    </location>
</feature>
<accession>A0A5C6BZH8</accession>
<proteinExistence type="predicted"/>
<reference evidence="2 3" key="1">
    <citation type="submission" date="2019-02" db="EMBL/GenBank/DDBJ databases">
        <title>Deep-cultivation of Planctomycetes and their phenomic and genomic characterization uncovers novel biology.</title>
        <authorList>
            <person name="Wiegand S."/>
            <person name="Jogler M."/>
            <person name="Boedeker C."/>
            <person name="Pinto D."/>
            <person name="Vollmers J."/>
            <person name="Rivas-Marin E."/>
            <person name="Kohn T."/>
            <person name="Peeters S.H."/>
            <person name="Heuer A."/>
            <person name="Rast P."/>
            <person name="Oberbeckmann S."/>
            <person name="Bunk B."/>
            <person name="Jeske O."/>
            <person name="Meyerdierks A."/>
            <person name="Storesund J.E."/>
            <person name="Kallscheuer N."/>
            <person name="Luecker S."/>
            <person name="Lage O.M."/>
            <person name="Pohl T."/>
            <person name="Merkel B.J."/>
            <person name="Hornburger P."/>
            <person name="Mueller R.-W."/>
            <person name="Bruemmer F."/>
            <person name="Labrenz M."/>
            <person name="Spormann A.M."/>
            <person name="Op Den Camp H."/>
            <person name="Overmann J."/>
            <person name="Amann R."/>
            <person name="Jetten M.S.M."/>
            <person name="Mascher T."/>
            <person name="Medema M.H."/>
            <person name="Devos D.P."/>
            <person name="Kaster A.-K."/>
            <person name="Ovreas L."/>
            <person name="Rohde M."/>
            <person name="Galperin M.Y."/>
            <person name="Jogler C."/>
        </authorList>
    </citation>
    <scope>NUCLEOTIDE SEQUENCE [LARGE SCALE GENOMIC DNA]</scope>
    <source>
        <strain evidence="2 3">Pla52o</strain>
    </source>
</reference>
<sequence>MSIEHVKHLDQTIGIIIRANFHSDGIEFFTPSMFSQQLGYMNRPAGYKIDPHVHNPVEREVLWTQEVLLIKSGKVRVDFYTDGRHYLESRVVSTGDVILLAAGGHGFEMIEPSEIIEVKQGPYSGDQDKTRFDCVPDEKIKLRSSESDSQ</sequence>
<feature type="region of interest" description="Disordered" evidence="1">
    <location>
        <begin position="120"/>
        <end position="150"/>
    </location>
</feature>
<evidence type="ECO:0008006" key="4">
    <source>
        <dbReference type="Google" id="ProtNLM"/>
    </source>
</evidence>
<organism evidence="2 3">
    <name type="scientific">Novipirellula galeiformis</name>
    <dbReference type="NCBI Taxonomy" id="2528004"/>
    <lineage>
        <taxon>Bacteria</taxon>
        <taxon>Pseudomonadati</taxon>
        <taxon>Planctomycetota</taxon>
        <taxon>Planctomycetia</taxon>
        <taxon>Pirellulales</taxon>
        <taxon>Pirellulaceae</taxon>
        <taxon>Novipirellula</taxon>
    </lineage>
</organism>
<evidence type="ECO:0000313" key="3">
    <source>
        <dbReference type="Proteomes" id="UP000316304"/>
    </source>
</evidence>
<gene>
    <name evidence="2" type="ORF">Pla52o_54450</name>
</gene>
<evidence type="ECO:0000256" key="1">
    <source>
        <dbReference type="SAM" id="MobiDB-lite"/>
    </source>
</evidence>
<dbReference type="SUPFAM" id="SSF51182">
    <property type="entry name" value="RmlC-like cupins"/>
    <property type="match status" value="1"/>
</dbReference>
<name>A0A5C6BZH8_9BACT</name>
<dbReference type="EMBL" id="SJPT01000015">
    <property type="protein sequence ID" value="TWU17107.1"/>
    <property type="molecule type" value="Genomic_DNA"/>
</dbReference>
<dbReference type="InterPro" id="IPR011051">
    <property type="entry name" value="RmlC_Cupin_sf"/>
</dbReference>
<comment type="caution">
    <text evidence="2">The sequence shown here is derived from an EMBL/GenBank/DDBJ whole genome shotgun (WGS) entry which is preliminary data.</text>
</comment>
<dbReference type="AlphaFoldDB" id="A0A5C6BZH8"/>
<dbReference type="RefSeq" id="WP_146597351.1">
    <property type="nucleotide sequence ID" value="NZ_SJPT01000015.1"/>
</dbReference>
<protein>
    <recommendedName>
        <fullName evidence="4">Cupin domain protein</fullName>
    </recommendedName>
</protein>
<keyword evidence="3" id="KW-1185">Reference proteome</keyword>
<evidence type="ECO:0000313" key="2">
    <source>
        <dbReference type="EMBL" id="TWU17107.1"/>
    </source>
</evidence>